<evidence type="ECO:0000313" key="1">
    <source>
        <dbReference type="EMBL" id="JAD43204.1"/>
    </source>
</evidence>
<proteinExistence type="predicted"/>
<reference evidence="1" key="2">
    <citation type="journal article" date="2015" name="Data Brief">
        <title>Shoot transcriptome of the giant reed, Arundo donax.</title>
        <authorList>
            <person name="Barrero R.A."/>
            <person name="Guerrero F.D."/>
            <person name="Moolhuijzen P."/>
            <person name="Goolsby J.A."/>
            <person name="Tidwell J."/>
            <person name="Bellgard S.E."/>
            <person name="Bellgard M.I."/>
        </authorList>
    </citation>
    <scope>NUCLEOTIDE SEQUENCE</scope>
    <source>
        <tissue evidence="1">Shoot tissue taken approximately 20 cm above the soil surface</tissue>
    </source>
</reference>
<organism evidence="1">
    <name type="scientific">Arundo donax</name>
    <name type="common">Giant reed</name>
    <name type="synonym">Donax arundinaceus</name>
    <dbReference type="NCBI Taxonomy" id="35708"/>
    <lineage>
        <taxon>Eukaryota</taxon>
        <taxon>Viridiplantae</taxon>
        <taxon>Streptophyta</taxon>
        <taxon>Embryophyta</taxon>
        <taxon>Tracheophyta</taxon>
        <taxon>Spermatophyta</taxon>
        <taxon>Magnoliopsida</taxon>
        <taxon>Liliopsida</taxon>
        <taxon>Poales</taxon>
        <taxon>Poaceae</taxon>
        <taxon>PACMAD clade</taxon>
        <taxon>Arundinoideae</taxon>
        <taxon>Arundineae</taxon>
        <taxon>Arundo</taxon>
    </lineage>
</organism>
<protein>
    <submittedName>
        <fullName evidence="1">Uncharacterized protein</fullName>
    </submittedName>
</protein>
<sequence>MCMQKLYTVIMLFVGCIQLVLLLSCCTTTIGHSY</sequence>
<name>A0A0A8ZUX4_ARUDO</name>
<dbReference type="EMBL" id="GBRH01254691">
    <property type="protein sequence ID" value="JAD43204.1"/>
    <property type="molecule type" value="Transcribed_RNA"/>
</dbReference>
<reference evidence="1" key="1">
    <citation type="submission" date="2014-09" db="EMBL/GenBank/DDBJ databases">
        <authorList>
            <person name="Magalhaes I.L.F."/>
            <person name="Oliveira U."/>
            <person name="Santos F.R."/>
            <person name="Vidigal T.H.D.A."/>
            <person name="Brescovit A.D."/>
            <person name="Santos A.J."/>
        </authorList>
    </citation>
    <scope>NUCLEOTIDE SEQUENCE</scope>
    <source>
        <tissue evidence="1">Shoot tissue taken approximately 20 cm above the soil surface</tissue>
    </source>
</reference>
<dbReference type="AlphaFoldDB" id="A0A0A8ZUX4"/>
<accession>A0A0A8ZUX4</accession>
<dbReference type="PROSITE" id="PS51257">
    <property type="entry name" value="PROKAR_LIPOPROTEIN"/>
    <property type="match status" value="1"/>
</dbReference>